<evidence type="ECO:0000313" key="9">
    <source>
        <dbReference type="EMBL" id="SVA50765.1"/>
    </source>
</evidence>
<feature type="domain" description="POTRA" evidence="8">
    <location>
        <begin position="88"/>
        <end position="168"/>
    </location>
</feature>
<organism evidence="9">
    <name type="scientific">marine metagenome</name>
    <dbReference type="NCBI Taxonomy" id="408172"/>
    <lineage>
        <taxon>unclassified sequences</taxon>
        <taxon>metagenomes</taxon>
        <taxon>ecological metagenomes</taxon>
    </lineage>
</organism>
<dbReference type="Pfam" id="PF01103">
    <property type="entry name" value="Omp85"/>
    <property type="match status" value="1"/>
</dbReference>
<dbReference type="InterPro" id="IPR034746">
    <property type="entry name" value="POTRA"/>
</dbReference>
<dbReference type="PIRSF" id="PIRSF006076">
    <property type="entry name" value="OM_assembly_OMP85"/>
    <property type="match status" value="1"/>
</dbReference>
<keyword evidence="5" id="KW-0677">Repeat</keyword>
<dbReference type="FunFam" id="3.10.20.310:FF:000002">
    <property type="entry name" value="Outer membrane protein assembly factor BamA"/>
    <property type="match status" value="1"/>
</dbReference>
<dbReference type="Gene3D" id="3.10.20.310">
    <property type="entry name" value="membrane protein fhac"/>
    <property type="match status" value="5"/>
</dbReference>
<dbReference type="EMBL" id="UINC01011511">
    <property type="protein sequence ID" value="SVA50765.1"/>
    <property type="molecule type" value="Genomic_DNA"/>
</dbReference>
<comment type="subcellular location">
    <subcellularLocation>
        <location evidence="1">Membrane</location>
    </subcellularLocation>
</comment>
<feature type="domain" description="POTRA" evidence="8">
    <location>
        <begin position="343"/>
        <end position="417"/>
    </location>
</feature>
<keyword evidence="6" id="KW-0472">Membrane</keyword>
<keyword evidence="7" id="KW-0998">Cell outer membrane</keyword>
<dbReference type="GO" id="GO:0051205">
    <property type="term" value="P:protein insertion into membrane"/>
    <property type="evidence" value="ECO:0007669"/>
    <property type="project" value="TreeGrafter"/>
</dbReference>
<feature type="domain" description="POTRA" evidence="8">
    <location>
        <begin position="171"/>
        <end position="259"/>
    </location>
</feature>
<keyword evidence="3" id="KW-0812">Transmembrane</keyword>
<evidence type="ECO:0000256" key="5">
    <source>
        <dbReference type="ARBA" id="ARBA00022737"/>
    </source>
</evidence>
<gene>
    <name evidence="9" type="ORF">METZ01_LOCUS103619</name>
</gene>
<dbReference type="HAMAP" id="MF_01430">
    <property type="entry name" value="OM_assembly_BamA"/>
    <property type="match status" value="1"/>
</dbReference>
<dbReference type="Gene3D" id="2.40.160.50">
    <property type="entry name" value="membrane protein fhac: a member of the omp85/tpsb transporter family"/>
    <property type="match status" value="1"/>
</dbReference>
<evidence type="ECO:0000256" key="2">
    <source>
        <dbReference type="ARBA" id="ARBA00022452"/>
    </source>
</evidence>
<dbReference type="PANTHER" id="PTHR12815">
    <property type="entry name" value="SORTING AND ASSEMBLY MACHINERY SAMM50 PROTEIN FAMILY MEMBER"/>
    <property type="match status" value="1"/>
</dbReference>
<proteinExistence type="inferred from homology"/>
<keyword evidence="2" id="KW-1134">Transmembrane beta strand</keyword>
<evidence type="ECO:0000256" key="3">
    <source>
        <dbReference type="ARBA" id="ARBA00022692"/>
    </source>
</evidence>
<feature type="domain" description="POTRA" evidence="8">
    <location>
        <begin position="20"/>
        <end position="87"/>
    </location>
</feature>
<sequence length="758" mass="85429">MVAISVCAIEALLAQAIDPWIVRGFRVEGAQRISEGTIYNYLPINVGDTLDDQLVREAIRAIYATGFFREVEFRRDGSTLVLAVLERPSIDEFTIEGNEDIETEQLESSMREVGLAPGKIFDRSVLEEVTQALTEQYYSQGKYAVIIDTPVETLPDNRVRVGIEIQEGERAKIRQVNVVGNKSFSDEEILDEFELQTGNFLSFIRKDDRYSKEALEGDLEALRSFYMDRGFADFRWDSVQVAISPDKRDIFITINIAEGERYMISDVKLVGEMVVPEEDLRSLILVKPGQTFSQQLLAATEEFMSLRLGQDGYAMAQIQAVPELTEQTKEASITFFVDAQSRVYVRRINFLGADSVNDKVFRREMRQLEGAYLSNDLVERSKVRLQRLPYVESVEYETIPVQGTPDLVDVDFTIEEGLPGQFGGGIGYSATYGLMLNGNFIHSNFMGNGSRVGLELNGGDYFKSYNLNFSDPYRNIDGLQRTLSFSYRDITQFTSASSDFSTTTLTSGIQWGYPISEFQTLSFGFAYQEAEMLTSSWSSAQSMEWVRNNGNSFVVDGYTTFYGTKVQSLELTTGWRFDSRNRFLFPTQGTQFGLSLNATVPGSEVEYYVASIDFTKYIPIRGPWLFKINSTLSLGEGYNETTAIPPFRNFYGGGPGTVRGFKESYMGPVDSFRNPYGGNMLFASQFELVIPTPEKFAGSTRIALFYDIGNVFSTNSISFFDKLGDPMSYDFEYDNLRRSVGIGVEWLAPMGLLQFSYA</sequence>
<dbReference type="GO" id="GO:1990063">
    <property type="term" value="C:Bam protein complex"/>
    <property type="evidence" value="ECO:0007669"/>
    <property type="project" value="TreeGrafter"/>
</dbReference>
<evidence type="ECO:0000259" key="8">
    <source>
        <dbReference type="PROSITE" id="PS51779"/>
    </source>
</evidence>
<dbReference type="NCBIfam" id="TIGR03303">
    <property type="entry name" value="OM_YaeT"/>
    <property type="match status" value="1"/>
</dbReference>
<evidence type="ECO:0000256" key="1">
    <source>
        <dbReference type="ARBA" id="ARBA00004370"/>
    </source>
</evidence>
<evidence type="ECO:0000256" key="7">
    <source>
        <dbReference type="ARBA" id="ARBA00023237"/>
    </source>
</evidence>
<reference evidence="9" key="1">
    <citation type="submission" date="2018-05" db="EMBL/GenBank/DDBJ databases">
        <authorList>
            <person name="Lanie J.A."/>
            <person name="Ng W.-L."/>
            <person name="Kazmierczak K.M."/>
            <person name="Andrzejewski T.M."/>
            <person name="Davidsen T.M."/>
            <person name="Wayne K.J."/>
            <person name="Tettelin H."/>
            <person name="Glass J.I."/>
            <person name="Rusch D."/>
            <person name="Podicherti R."/>
            <person name="Tsui H.-C.T."/>
            <person name="Winkler M.E."/>
        </authorList>
    </citation>
    <scope>NUCLEOTIDE SEQUENCE</scope>
</reference>
<dbReference type="AlphaFoldDB" id="A0A381WE47"/>
<feature type="non-terminal residue" evidence="9">
    <location>
        <position position="758"/>
    </location>
</feature>
<dbReference type="PROSITE" id="PS51779">
    <property type="entry name" value="POTRA"/>
    <property type="match status" value="4"/>
</dbReference>
<dbReference type="InterPro" id="IPR010827">
    <property type="entry name" value="BamA/TamA_POTRA"/>
</dbReference>
<dbReference type="Pfam" id="PF07244">
    <property type="entry name" value="POTRA"/>
    <property type="match status" value="5"/>
</dbReference>
<keyword evidence="4" id="KW-0732">Signal</keyword>
<dbReference type="PANTHER" id="PTHR12815:SF23">
    <property type="entry name" value="OUTER MEMBRANE PROTEIN ASSEMBLY FACTOR BAMA"/>
    <property type="match status" value="1"/>
</dbReference>
<evidence type="ECO:0000256" key="4">
    <source>
        <dbReference type="ARBA" id="ARBA00022729"/>
    </source>
</evidence>
<dbReference type="InterPro" id="IPR023707">
    <property type="entry name" value="OM_assembly_BamA"/>
</dbReference>
<name>A0A381WE47_9ZZZZ</name>
<protein>
    <recommendedName>
        <fullName evidence="8">POTRA domain-containing protein</fullName>
    </recommendedName>
</protein>
<evidence type="ECO:0000256" key="6">
    <source>
        <dbReference type="ARBA" id="ARBA00023136"/>
    </source>
</evidence>
<dbReference type="InterPro" id="IPR000184">
    <property type="entry name" value="Bac_surfAg_D15"/>
</dbReference>
<dbReference type="GO" id="GO:0043165">
    <property type="term" value="P:Gram-negative-bacterium-type cell outer membrane assembly"/>
    <property type="evidence" value="ECO:0007669"/>
    <property type="project" value="TreeGrafter"/>
</dbReference>
<dbReference type="InterPro" id="IPR039910">
    <property type="entry name" value="D15-like"/>
</dbReference>
<accession>A0A381WE47</accession>